<protein>
    <submittedName>
        <fullName evidence="1">Probable LRO1-a lecithin cholesterol acyltransferase-like gene, mediates diacylglycerol esterification</fullName>
    </submittedName>
</protein>
<keyword evidence="1" id="KW-0808">Transferase</keyword>
<dbReference type="OrthoDB" id="190846at2759"/>
<proteinExistence type="predicted"/>
<evidence type="ECO:0000313" key="1">
    <source>
        <dbReference type="EMBL" id="CCA68508.1"/>
    </source>
</evidence>
<organism evidence="1 2">
    <name type="scientific">Serendipita indica (strain DSM 11827)</name>
    <name type="common">Root endophyte fungus</name>
    <name type="synonym">Piriformospora indica</name>
    <dbReference type="NCBI Taxonomy" id="1109443"/>
    <lineage>
        <taxon>Eukaryota</taxon>
        <taxon>Fungi</taxon>
        <taxon>Dikarya</taxon>
        <taxon>Basidiomycota</taxon>
        <taxon>Agaricomycotina</taxon>
        <taxon>Agaricomycetes</taxon>
        <taxon>Sebacinales</taxon>
        <taxon>Serendipitaceae</taxon>
        <taxon>Serendipita</taxon>
    </lineage>
</organism>
<comment type="caution">
    <text evidence="1">The sequence shown here is derived from an EMBL/GenBank/DDBJ whole genome shotgun (WGS) entry which is preliminary data.</text>
</comment>
<keyword evidence="2" id="KW-1185">Reference proteome</keyword>
<dbReference type="AlphaFoldDB" id="G4TB08"/>
<name>G4TB08_SERID</name>
<dbReference type="OMA" id="FYFLKWV"/>
<gene>
    <name evidence="1" type="ORF">PIIN_02372</name>
</gene>
<dbReference type="InParanoid" id="G4TB08"/>
<dbReference type="eggNOG" id="KOG2369">
    <property type="taxonomic scope" value="Eukaryota"/>
</dbReference>
<dbReference type="SUPFAM" id="SSF53474">
    <property type="entry name" value="alpha/beta-Hydrolases"/>
    <property type="match status" value="1"/>
</dbReference>
<dbReference type="GO" id="GO:0006629">
    <property type="term" value="P:lipid metabolic process"/>
    <property type="evidence" value="ECO:0007669"/>
    <property type="project" value="InterPro"/>
</dbReference>
<dbReference type="Gene3D" id="3.40.50.1820">
    <property type="entry name" value="alpha/beta hydrolase"/>
    <property type="match status" value="1"/>
</dbReference>
<accession>G4TB08</accession>
<dbReference type="EMBL" id="CAFZ01000034">
    <property type="protein sequence ID" value="CCA68508.1"/>
    <property type="molecule type" value="Genomic_DNA"/>
</dbReference>
<evidence type="ECO:0000313" key="2">
    <source>
        <dbReference type="Proteomes" id="UP000007148"/>
    </source>
</evidence>
<dbReference type="GO" id="GO:0008374">
    <property type="term" value="F:O-acyltransferase activity"/>
    <property type="evidence" value="ECO:0007669"/>
    <property type="project" value="InterPro"/>
</dbReference>
<sequence length="698" mass="77874">MSEPQGIRRRIRSKILEREEIEEVDGEGQITRRIELLRKELAEPGVVLQGSPEQKTRAGGHWSILYVCLELSRLFSGIDVLLQVGFIACMLLLTHPPPNLSLLLEEYDLPSLGAAEVEWKELFSGNSPLVPWNIGRANFDGREFCVGEELSQRGLKAKYPVILIPGIISTALENWSTAGQYKAQFRKSMVMRAIQDPEGWMAALMLDPETGLDPPGVKIRAAQGIDAAQKFIEGYWLWEKIIQNLAALNYDTNNLELAAYDWRLSYRNLEVRDGYFSRLKHSIESYKRRQGQKTVIVAHSMGATVMMVSKNIDCDHLKWVEAEHGGKGGPDWVENHIETIVTIGGTFLGVPKAMVAFLSGEMKDTVSMSPAATYVLERYFNKRERAKLFRSWAGSASMWIKGGDVIWGNSTCAPDDPEYTNHTHGHFLSFRPKENEAVPHVMSEPGAGNLTVDTASDWILSHTPASYQRMISSNYSFGFERDEKKLKANGEDPKKWTNPLEVQLPNAPSLKIVCVYGHGLQTERSYWYARGEYVNDDTKADSESAQCPDNAECMSPKAEFPMARVSYIDTSVTDEKACPKLKNGVKIGEGDGTVSLLSLGAMCVEGWRRKRWNPGGVKIVTHEVQHQPEAYHLRGGASSGDHIDILGGTPLNMVLGKVATGAGDEVEENIVSDIRTYASRIDWDGDLKPDFVDKLNKH</sequence>
<dbReference type="STRING" id="1109443.G4TB08"/>
<dbReference type="InterPro" id="IPR029058">
    <property type="entry name" value="AB_hydrolase_fold"/>
</dbReference>
<dbReference type="Pfam" id="PF02450">
    <property type="entry name" value="LCAT"/>
    <property type="match status" value="1"/>
</dbReference>
<dbReference type="HOGENOM" id="CLU_016065_1_1_1"/>
<dbReference type="InterPro" id="IPR003386">
    <property type="entry name" value="LACT/PDAT_acylTrfase"/>
</dbReference>
<dbReference type="PANTHER" id="PTHR11440">
    <property type="entry name" value="LECITHIN-CHOLESTEROL ACYLTRANSFERASE-RELATED"/>
    <property type="match status" value="1"/>
</dbReference>
<dbReference type="FunCoup" id="G4TB08">
    <property type="interactions" value="174"/>
</dbReference>
<reference evidence="1 2" key="1">
    <citation type="journal article" date="2011" name="PLoS Pathog.">
        <title>Endophytic Life Strategies Decoded by Genome and Transcriptome Analyses of the Mutualistic Root Symbiont Piriformospora indica.</title>
        <authorList>
            <person name="Zuccaro A."/>
            <person name="Lahrmann U."/>
            <person name="Guldener U."/>
            <person name="Langen G."/>
            <person name="Pfiffi S."/>
            <person name="Biedenkopf D."/>
            <person name="Wong P."/>
            <person name="Samans B."/>
            <person name="Grimm C."/>
            <person name="Basiewicz M."/>
            <person name="Murat C."/>
            <person name="Martin F."/>
            <person name="Kogel K.H."/>
        </authorList>
    </citation>
    <scope>NUCLEOTIDE SEQUENCE [LARGE SCALE GENOMIC DNA]</scope>
    <source>
        <strain evidence="1 2">DSM 11827</strain>
    </source>
</reference>
<keyword evidence="1" id="KW-0012">Acyltransferase</keyword>
<dbReference type="Proteomes" id="UP000007148">
    <property type="component" value="Unassembled WGS sequence"/>
</dbReference>